<keyword evidence="4" id="KW-1185">Reference proteome</keyword>
<reference evidence="3 4" key="1">
    <citation type="submission" date="2017-12" db="EMBL/GenBank/DDBJ databases">
        <title>Streptomyces populusis sp. nov., a novel endophytic actinobacterium isolated from stems of Populus adenopoda Maxim.</title>
        <authorList>
            <person name="Wang Z."/>
        </authorList>
    </citation>
    <scope>NUCLEOTIDE SEQUENCE [LARGE SCALE GENOMIC DNA]</scope>
    <source>
        <strain evidence="3 4">A249</strain>
    </source>
</reference>
<proteinExistence type="predicted"/>
<evidence type="ECO:0000313" key="4">
    <source>
        <dbReference type="Proteomes" id="UP000236178"/>
    </source>
</evidence>
<accession>A0A2I0SBJ1</accession>
<feature type="region of interest" description="Disordered" evidence="1">
    <location>
        <begin position="113"/>
        <end position="132"/>
    </location>
</feature>
<dbReference type="InterPro" id="IPR029046">
    <property type="entry name" value="LolA/LolB/LppX"/>
</dbReference>
<dbReference type="Proteomes" id="UP000236178">
    <property type="component" value="Unassembled WGS sequence"/>
</dbReference>
<gene>
    <name evidence="3" type="ORF">CW362_41285</name>
</gene>
<keyword evidence="2" id="KW-0732">Signal</keyword>
<feature type="region of interest" description="Disordered" evidence="1">
    <location>
        <begin position="213"/>
        <end position="233"/>
    </location>
</feature>
<organism evidence="3 4">
    <name type="scientific">Streptomyces populi</name>
    <dbReference type="NCBI Taxonomy" id="2058924"/>
    <lineage>
        <taxon>Bacteria</taxon>
        <taxon>Bacillati</taxon>
        <taxon>Actinomycetota</taxon>
        <taxon>Actinomycetes</taxon>
        <taxon>Kitasatosporales</taxon>
        <taxon>Streptomycetaceae</taxon>
        <taxon>Streptomyces</taxon>
    </lineage>
</organism>
<evidence type="ECO:0008006" key="5">
    <source>
        <dbReference type="Google" id="ProtNLM"/>
    </source>
</evidence>
<evidence type="ECO:0000256" key="2">
    <source>
        <dbReference type="SAM" id="SignalP"/>
    </source>
</evidence>
<dbReference type="PROSITE" id="PS51257">
    <property type="entry name" value="PROKAR_LIPOPROTEIN"/>
    <property type="match status" value="1"/>
</dbReference>
<feature type="chain" id="PRO_5038464779" description="Lipoprotein" evidence="2">
    <location>
        <begin position="22"/>
        <end position="233"/>
    </location>
</feature>
<evidence type="ECO:0000256" key="1">
    <source>
        <dbReference type="SAM" id="MobiDB-lite"/>
    </source>
</evidence>
<dbReference type="SUPFAM" id="SSF89392">
    <property type="entry name" value="Prokaryotic lipoproteins and lipoprotein localization factors"/>
    <property type="match status" value="1"/>
</dbReference>
<name>A0A2I0SBJ1_9ACTN</name>
<feature type="signal peptide" evidence="2">
    <location>
        <begin position="1"/>
        <end position="21"/>
    </location>
</feature>
<dbReference type="OrthoDB" id="3745543at2"/>
<protein>
    <recommendedName>
        <fullName evidence="5">Lipoprotein</fullName>
    </recommendedName>
</protein>
<dbReference type="Gene3D" id="2.50.20.20">
    <property type="match status" value="1"/>
</dbReference>
<dbReference type="EMBL" id="PJOS01000191">
    <property type="protein sequence ID" value="PKT67284.1"/>
    <property type="molecule type" value="Genomic_DNA"/>
</dbReference>
<dbReference type="AlphaFoldDB" id="A0A2I0SBJ1"/>
<evidence type="ECO:0000313" key="3">
    <source>
        <dbReference type="EMBL" id="PKT67284.1"/>
    </source>
</evidence>
<comment type="caution">
    <text evidence="3">The sequence shown here is derived from an EMBL/GenBank/DDBJ whole genome shotgun (WGS) entry which is preliminary data.</text>
</comment>
<sequence length="233" mass="24641">MRKISAVVAAAAVCLASGAAATGCSGSAATDERSAGQLLDDAYRTMKSLKSVTVDGDVRSAGGKRSANHLTTDLRATCTFKSSSESGAALEQIRIEGTDYIRPNRAYLEQWSGRKTPSAAEPGRWIKKPSSESVPGDGLSDCTWPFTAFGRAKKSGAASVDGRRAIALVVTDEKVENGTYTLYVAAEGKPYLLEVDYKGTDFHTTTTFSAFDEPLEVKPPAEDELLDLSGTDG</sequence>